<dbReference type="SUPFAM" id="SSF53041">
    <property type="entry name" value="Resolvase-like"/>
    <property type="match status" value="1"/>
</dbReference>
<reference evidence="4 5" key="1">
    <citation type="submission" date="2016-10" db="EMBL/GenBank/DDBJ databases">
        <authorList>
            <person name="de Groot N.N."/>
        </authorList>
    </citation>
    <scope>NUCLEOTIDE SEQUENCE [LARGE SCALE GENOMIC DNA]</scope>
    <source>
        <strain evidence="4 5">AR40</strain>
    </source>
</reference>
<dbReference type="InterPro" id="IPR036162">
    <property type="entry name" value="Resolvase-like_N_sf"/>
</dbReference>
<name>A0A1H9X709_BUTFI</name>
<accession>A0A1H9X709</accession>
<dbReference type="GO" id="GO:0003677">
    <property type="term" value="F:DNA binding"/>
    <property type="evidence" value="ECO:0007669"/>
    <property type="project" value="UniProtKB-KW"/>
</dbReference>
<evidence type="ECO:0000256" key="2">
    <source>
        <dbReference type="ARBA" id="ARBA00023172"/>
    </source>
</evidence>
<protein>
    <submittedName>
        <fullName evidence="4">Site-specific DNA recombinase</fullName>
    </submittedName>
</protein>
<dbReference type="PANTHER" id="PTHR30461">
    <property type="entry name" value="DNA-INVERTASE FROM LAMBDOID PROPHAGE"/>
    <property type="match status" value="1"/>
</dbReference>
<dbReference type="InterPro" id="IPR050639">
    <property type="entry name" value="SSR_resolvase"/>
</dbReference>
<sequence length="230" mass="27005">MGNYYSYKRISTDQEHQNFNRQIKSLEKYASDHNIEYLIDFTEEKSAKNFSERPQFKKLDKILQTGDTVVFKDLSRFTREAENGYRKYMEWLDRGINIVFIDNPTISSDYIKQMMITAEKQDLVTKTAMEGIIKLLLIVELDRAEQQRKYISKAITDGIKASSKKSGRKEGSMDKLTDELKVDIDLYLSDRHITQTELMKKHSISRNTLKKYIAYAERAKAIRKMLKTDN</sequence>
<dbReference type="AlphaFoldDB" id="A0A1H9X709"/>
<feature type="domain" description="Resolvase/invertase-type recombinase catalytic" evidence="3">
    <location>
        <begin position="3"/>
        <end position="166"/>
    </location>
</feature>
<dbReference type="InterPro" id="IPR006119">
    <property type="entry name" value="Resolv_N"/>
</dbReference>
<evidence type="ECO:0000259" key="3">
    <source>
        <dbReference type="PROSITE" id="PS51736"/>
    </source>
</evidence>
<dbReference type="GO" id="GO:0000150">
    <property type="term" value="F:DNA strand exchange activity"/>
    <property type="evidence" value="ECO:0007669"/>
    <property type="project" value="InterPro"/>
</dbReference>
<dbReference type="PANTHER" id="PTHR30461:SF2">
    <property type="entry name" value="SERINE RECOMBINASE PINE-RELATED"/>
    <property type="match status" value="1"/>
</dbReference>
<organism evidence="4 5">
    <name type="scientific">Butyrivibrio fibrisolvens</name>
    <dbReference type="NCBI Taxonomy" id="831"/>
    <lineage>
        <taxon>Bacteria</taxon>
        <taxon>Bacillati</taxon>
        <taxon>Bacillota</taxon>
        <taxon>Clostridia</taxon>
        <taxon>Lachnospirales</taxon>
        <taxon>Lachnospiraceae</taxon>
        <taxon>Butyrivibrio</taxon>
    </lineage>
</organism>
<keyword evidence="2" id="KW-0233">DNA recombination</keyword>
<gene>
    <name evidence="4" type="ORF">SAMN04487884_1472</name>
</gene>
<dbReference type="Gene3D" id="3.40.50.1390">
    <property type="entry name" value="Resolvase, N-terminal catalytic domain"/>
    <property type="match status" value="1"/>
</dbReference>
<evidence type="ECO:0000256" key="1">
    <source>
        <dbReference type="ARBA" id="ARBA00023125"/>
    </source>
</evidence>
<dbReference type="EMBL" id="FOGJ01000047">
    <property type="protein sequence ID" value="SES41988.1"/>
    <property type="molecule type" value="Genomic_DNA"/>
</dbReference>
<evidence type="ECO:0000313" key="5">
    <source>
        <dbReference type="Proteomes" id="UP000182584"/>
    </source>
</evidence>
<keyword evidence="1" id="KW-0238">DNA-binding</keyword>
<evidence type="ECO:0000313" key="4">
    <source>
        <dbReference type="EMBL" id="SES41988.1"/>
    </source>
</evidence>
<proteinExistence type="predicted"/>
<dbReference type="OrthoDB" id="9797501at2"/>
<dbReference type="PROSITE" id="PS51736">
    <property type="entry name" value="RECOMBINASES_3"/>
    <property type="match status" value="1"/>
</dbReference>
<dbReference type="Pfam" id="PF00239">
    <property type="entry name" value="Resolvase"/>
    <property type="match status" value="1"/>
</dbReference>
<dbReference type="RefSeq" id="WP_074758998.1">
    <property type="nucleotide sequence ID" value="NZ_FOGJ01000047.1"/>
</dbReference>
<dbReference type="Proteomes" id="UP000182584">
    <property type="component" value="Unassembled WGS sequence"/>
</dbReference>
<dbReference type="SMART" id="SM00857">
    <property type="entry name" value="Resolvase"/>
    <property type="match status" value="1"/>
</dbReference>